<organism evidence="1 2">
    <name type="scientific">Riccia fluitans</name>
    <dbReference type="NCBI Taxonomy" id="41844"/>
    <lineage>
        <taxon>Eukaryota</taxon>
        <taxon>Viridiplantae</taxon>
        <taxon>Streptophyta</taxon>
        <taxon>Embryophyta</taxon>
        <taxon>Marchantiophyta</taxon>
        <taxon>Marchantiopsida</taxon>
        <taxon>Marchantiidae</taxon>
        <taxon>Marchantiales</taxon>
        <taxon>Ricciaceae</taxon>
        <taxon>Riccia</taxon>
    </lineage>
</organism>
<dbReference type="Proteomes" id="UP001605036">
    <property type="component" value="Unassembled WGS sequence"/>
</dbReference>
<name>A0ABD1XY34_9MARC</name>
<keyword evidence="2" id="KW-1185">Reference proteome</keyword>
<comment type="caution">
    <text evidence="1">The sequence shown here is derived from an EMBL/GenBank/DDBJ whole genome shotgun (WGS) entry which is preliminary data.</text>
</comment>
<dbReference type="EMBL" id="JBHFFA010000007">
    <property type="protein sequence ID" value="KAL2613875.1"/>
    <property type="molecule type" value="Genomic_DNA"/>
</dbReference>
<proteinExistence type="predicted"/>
<protein>
    <submittedName>
        <fullName evidence="1">Uncharacterized protein</fullName>
    </submittedName>
</protein>
<evidence type="ECO:0000313" key="2">
    <source>
        <dbReference type="Proteomes" id="UP001605036"/>
    </source>
</evidence>
<dbReference type="AlphaFoldDB" id="A0ABD1XY34"/>
<reference evidence="1 2" key="1">
    <citation type="submission" date="2024-09" db="EMBL/GenBank/DDBJ databases">
        <title>Chromosome-scale assembly of Riccia fluitans.</title>
        <authorList>
            <person name="Paukszto L."/>
            <person name="Sawicki J."/>
            <person name="Karawczyk K."/>
            <person name="Piernik-Szablinska J."/>
            <person name="Szczecinska M."/>
            <person name="Mazdziarz M."/>
        </authorList>
    </citation>
    <scope>NUCLEOTIDE SEQUENCE [LARGE SCALE GENOMIC DNA]</scope>
    <source>
        <strain evidence="1">Rf_01</strain>
        <tissue evidence="1">Aerial parts of the thallus</tissue>
    </source>
</reference>
<gene>
    <name evidence="1" type="ORF">R1flu_025567</name>
</gene>
<evidence type="ECO:0000313" key="1">
    <source>
        <dbReference type="EMBL" id="KAL2613875.1"/>
    </source>
</evidence>
<accession>A0ABD1XY34</accession>
<sequence length="124" mass="14556">MADEAVGQRFPTIRVMDEKLYKANTTEQIRRFHSRIQFVPYCFKELKDLDHVKISAMYCLNMLKYVTSLQKHSVLEDIFIWDITNTDAEGDHLLVKDTWGGTNIKGWNEITVVFGARHNEKEDF</sequence>